<dbReference type="OrthoDB" id="396512at2"/>
<evidence type="ECO:0000313" key="5">
    <source>
        <dbReference type="Proteomes" id="UP000237916"/>
    </source>
</evidence>
<name>A0A2S7ZC97_9FIRM</name>
<keyword evidence="5" id="KW-1185">Reference proteome</keyword>
<dbReference type="Pfam" id="PF00535">
    <property type="entry name" value="Glycos_transf_2"/>
    <property type="match status" value="1"/>
</dbReference>
<evidence type="ECO:0000313" key="4">
    <source>
        <dbReference type="EMBL" id="PQL20872.1"/>
    </source>
</evidence>
<dbReference type="InterPro" id="IPR001173">
    <property type="entry name" value="Glyco_trans_2-like"/>
</dbReference>
<dbReference type="PANTHER" id="PTHR22916">
    <property type="entry name" value="GLYCOSYLTRANSFERASE"/>
    <property type="match status" value="1"/>
</dbReference>
<proteinExistence type="predicted"/>
<feature type="domain" description="Glycosyltransferase 2-like" evidence="3">
    <location>
        <begin position="10"/>
        <end position="175"/>
    </location>
</feature>
<sequence length="331" mass="39273">MEIVKNPLVSIIIPVYNTKPYLERCIQSIVHQTYKNLEILLIDDGSTDGSSGLCDRFEEQYANIHVVHLENSGVSAARNRGLDIAQGAFILFIDSDDSVSLNYVESFVRLIYDADLIIGVIEDIYIDENSFVYKQKIRNYFSKQSGFLQQEYYNLLELLRGPVIKLYKKKIIDKYHLRFDENLSVAEDQVFNFSYYCRIKSYVIEPKCIYRYYHRKNSNSLTLSVNKKTLEDEIFKLNMEYKFLKTYNINNYNAIYIYQLIGILNKYIKLQDASTIKSSYELVKKLANLNPLVVDKRLSFKRKIILYLLQYKMYWLIMIYYRFKSICEDIW</sequence>
<organism evidence="4 5">
    <name type="scientific">Veillonella denticariosi JCM 15641</name>
    <dbReference type="NCBI Taxonomy" id="1298594"/>
    <lineage>
        <taxon>Bacteria</taxon>
        <taxon>Bacillati</taxon>
        <taxon>Bacillota</taxon>
        <taxon>Negativicutes</taxon>
        <taxon>Veillonellales</taxon>
        <taxon>Veillonellaceae</taxon>
        <taxon>Veillonella</taxon>
    </lineage>
</organism>
<dbReference type="Gene3D" id="3.90.550.10">
    <property type="entry name" value="Spore Coat Polysaccharide Biosynthesis Protein SpsA, Chain A"/>
    <property type="match status" value="1"/>
</dbReference>
<dbReference type="STRING" id="1298594.GCA_001312465_02682"/>
<dbReference type="RefSeq" id="WP_105090357.1">
    <property type="nucleotide sequence ID" value="NZ_PPDB01000001.1"/>
</dbReference>
<protein>
    <recommendedName>
        <fullName evidence="3">Glycosyltransferase 2-like domain-containing protein</fullName>
    </recommendedName>
</protein>
<evidence type="ECO:0000256" key="2">
    <source>
        <dbReference type="ARBA" id="ARBA00022679"/>
    </source>
</evidence>
<evidence type="ECO:0000256" key="1">
    <source>
        <dbReference type="ARBA" id="ARBA00022676"/>
    </source>
</evidence>
<gene>
    <name evidence="4" type="ORF">VEHSUH05_00115</name>
</gene>
<dbReference type="SUPFAM" id="SSF53448">
    <property type="entry name" value="Nucleotide-diphospho-sugar transferases"/>
    <property type="match status" value="1"/>
</dbReference>
<keyword evidence="1" id="KW-0328">Glycosyltransferase</keyword>
<reference evidence="4 5" key="1">
    <citation type="submission" date="2018-01" db="EMBL/GenBank/DDBJ databases">
        <title>Draft genome sequences of clinical isolates and type strains of oral Veillonella including Veillonella infantum sp., nov.</title>
        <authorList>
            <person name="Mashima I."/>
            <person name="Liao Y.-C."/>
            <person name="Sabharwal A."/>
            <person name="Haase E.M."/>
            <person name="Nakazawa F."/>
            <person name="Scannapieco F.A."/>
        </authorList>
    </citation>
    <scope>NUCLEOTIDE SEQUENCE [LARGE SCALE GENOMIC DNA]</scope>
    <source>
        <strain evidence="4 5">JCM 15641</strain>
    </source>
</reference>
<accession>A0A2S7ZC97</accession>
<dbReference type="CDD" id="cd00761">
    <property type="entry name" value="Glyco_tranf_GTA_type"/>
    <property type="match status" value="1"/>
</dbReference>
<dbReference type="AlphaFoldDB" id="A0A2S7ZC97"/>
<dbReference type="GO" id="GO:0016757">
    <property type="term" value="F:glycosyltransferase activity"/>
    <property type="evidence" value="ECO:0007669"/>
    <property type="project" value="UniProtKB-KW"/>
</dbReference>
<dbReference type="PANTHER" id="PTHR22916:SF51">
    <property type="entry name" value="GLYCOSYLTRANSFERASE EPSH-RELATED"/>
    <property type="match status" value="1"/>
</dbReference>
<comment type="caution">
    <text evidence="4">The sequence shown here is derived from an EMBL/GenBank/DDBJ whole genome shotgun (WGS) entry which is preliminary data.</text>
</comment>
<keyword evidence="2" id="KW-0808">Transferase</keyword>
<dbReference type="InterPro" id="IPR029044">
    <property type="entry name" value="Nucleotide-diphossugar_trans"/>
</dbReference>
<dbReference type="Proteomes" id="UP000237916">
    <property type="component" value="Unassembled WGS sequence"/>
</dbReference>
<dbReference type="EMBL" id="PPDB01000001">
    <property type="protein sequence ID" value="PQL20872.1"/>
    <property type="molecule type" value="Genomic_DNA"/>
</dbReference>
<evidence type="ECO:0000259" key="3">
    <source>
        <dbReference type="Pfam" id="PF00535"/>
    </source>
</evidence>